<reference evidence="4 5" key="1">
    <citation type="submission" date="2019-03" db="EMBL/GenBank/DDBJ databases">
        <title>Genomic Encyclopedia of Type Strains, Phase III (KMG-III): the genomes of soil and plant-associated and newly described type strains.</title>
        <authorList>
            <person name="Whitman W."/>
        </authorList>
    </citation>
    <scope>NUCLEOTIDE SEQUENCE [LARGE SCALE GENOMIC DNA]</scope>
    <source>
        <strain evidence="4 5">CGMCC 1.7660</strain>
    </source>
</reference>
<feature type="domain" description="Ubiquinol-cytochrome c chaperone" evidence="3">
    <location>
        <begin position="44"/>
        <end position="181"/>
    </location>
</feature>
<dbReference type="EMBL" id="SNYW01000010">
    <property type="protein sequence ID" value="TDQ80935.1"/>
    <property type="molecule type" value="Genomic_DNA"/>
</dbReference>
<dbReference type="AlphaFoldDB" id="A0A4R6WPG0"/>
<keyword evidence="5" id="KW-1185">Reference proteome</keyword>
<sequence length="197" mass="21596">MTSRTLGDLVARLLGGTSDTRKAADKLFLRLVGQARQPAFFRNMAVPDSIDGRFELLVLHLFLVFQRLKPEGARGGDLAQSLYDVAMQDLEASLRQLGAGDAGVGKRIRVMTEAMQGRILAYERALGGSQLDVEAALRRNLFGTSEPEIDALRRMAAYLRAGKELADSQPLDRILRGDFQFPPPPVVEHAAGVTFDD</sequence>
<evidence type="ECO:0000313" key="5">
    <source>
        <dbReference type="Proteomes" id="UP000295783"/>
    </source>
</evidence>
<name>A0A4R6WPG0_9PROT</name>
<dbReference type="Proteomes" id="UP000295783">
    <property type="component" value="Unassembled WGS sequence"/>
</dbReference>
<protein>
    <submittedName>
        <fullName evidence="4">Cytochrome b pre-mRNA-processing protein 3</fullName>
    </submittedName>
</protein>
<evidence type="ECO:0000256" key="1">
    <source>
        <dbReference type="ARBA" id="ARBA00006407"/>
    </source>
</evidence>
<proteinExistence type="inferred from homology"/>
<comment type="caution">
    <text evidence="4">The sequence shown here is derived from an EMBL/GenBank/DDBJ whole genome shotgun (WGS) entry which is preliminary data.</text>
</comment>
<dbReference type="InterPro" id="IPR007129">
    <property type="entry name" value="Ubiqinol_cyt_c_chaperone_CPB3"/>
</dbReference>
<comment type="similarity">
    <text evidence="1">Belongs to the CBP3 family.</text>
</comment>
<accession>A0A4R6WPG0</accession>
<evidence type="ECO:0000256" key="2">
    <source>
        <dbReference type="ARBA" id="ARBA00006436"/>
    </source>
</evidence>
<organism evidence="4 5">
    <name type="scientific">Dongia mobilis</name>
    <dbReference type="NCBI Taxonomy" id="578943"/>
    <lineage>
        <taxon>Bacteria</taxon>
        <taxon>Pseudomonadati</taxon>
        <taxon>Pseudomonadota</taxon>
        <taxon>Alphaproteobacteria</taxon>
        <taxon>Rhodospirillales</taxon>
        <taxon>Dongiaceae</taxon>
        <taxon>Dongia</taxon>
    </lineage>
</organism>
<dbReference type="InterPro" id="IPR021150">
    <property type="entry name" value="Ubiq_cyt_c_chap"/>
</dbReference>
<evidence type="ECO:0000259" key="3">
    <source>
        <dbReference type="Pfam" id="PF03981"/>
    </source>
</evidence>
<evidence type="ECO:0000313" key="4">
    <source>
        <dbReference type="EMBL" id="TDQ80935.1"/>
    </source>
</evidence>
<dbReference type="PANTHER" id="PTHR12184">
    <property type="entry name" value="UBIQUINOL-CYTOCHROME C REDUCTASE COMPLEX ASSEMBLY FACTOR 1 FAMILY MEMBER"/>
    <property type="match status" value="1"/>
</dbReference>
<gene>
    <name evidence="4" type="ORF">A8950_2805</name>
</gene>
<dbReference type="Pfam" id="PF03981">
    <property type="entry name" value="Ubiq_cyt_C_chap"/>
    <property type="match status" value="1"/>
</dbReference>
<dbReference type="PANTHER" id="PTHR12184:SF1">
    <property type="entry name" value="UBIQUINOL-CYTOCHROME-C REDUCTASE COMPLEX ASSEMBLY FACTOR 1"/>
    <property type="match status" value="1"/>
</dbReference>
<comment type="similarity">
    <text evidence="2">Belongs to the UPF0174 family.</text>
</comment>